<sequence length="315" mass="34603">MACRTASVERIADKSIAAKKQLEKLLDDISLQKEKYKTVFEQNVTKHLASANITDAVEIDYNDYIKTEYTSEFSLDKIVAVVKDSLEAIVASQGLQLAQALVTPGTIDAYSDLVTSIAEAAKTSSATATSLSFSKNRLHPGLIAFISAISISMKDKETFGEESVTSTIVYYKVISSKSDLLTGIAVTMILIDTQTLLQFKKLQAALVDALANDTLTLEEYLKKDEIYSDRVAKLEQKIKQYGQPIPGPSQIAPTVKKDNKFSAALPLPKNVSREQLVVSMAIEALQDRGGDYSAVIQKAQERIKANYYNSHLNYA</sequence>
<dbReference type="Proteomes" id="UP000037755">
    <property type="component" value="Unassembled WGS sequence"/>
</dbReference>
<name>A0A0M8M8L5_9FLAO</name>
<dbReference type="PATRIC" id="fig|1202724.3.peg.219"/>
<gene>
    <name evidence="1" type="ORF">AM493_01100</name>
</gene>
<dbReference type="EMBL" id="LIYD01000005">
    <property type="protein sequence ID" value="KOS04795.1"/>
    <property type="molecule type" value="Genomic_DNA"/>
</dbReference>
<evidence type="ECO:0000313" key="2">
    <source>
        <dbReference type="Proteomes" id="UP000037755"/>
    </source>
</evidence>
<keyword evidence="2" id="KW-1185">Reference proteome</keyword>
<organism evidence="1 2">
    <name type="scientific">Flavobacterium akiainvivens</name>
    <dbReference type="NCBI Taxonomy" id="1202724"/>
    <lineage>
        <taxon>Bacteria</taxon>
        <taxon>Pseudomonadati</taxon>
        <taxon>Bacteroidota</taxon>
        <taxon>Flavobacteriia</taxon>
        <taxon>Flavobacteriales</taxon>
        <taxon>Flavobacteriaceae</taxon>
        <taxon>Flavobacterium</taxon>
    </lineage>
</organism>
<proteinExistence type="predicted"/>
<dbReference type="RefSeq" id="WP_054405836.1">
    <property type="nucleotide sequence ID" value="NZ_FOYA01000013.1"/>
</dbReference>
<comment type="caution">
    <text evidence="1">The sequence shown here is derived from an EMBL/GenBank/DDBJ whole genome shotgun (WGS) entry which is preliminary data.</text>
</comment>
<dbReference type="OrthoDB" id="9204548at2"/>
<protein>
    <submittedName>
        <fullName evidence="1">Uncharacterized protein</fullName>
    </submittedName>
</protein>
<accession>A0A0M8M8L5</accession>
<reference evidence="1 2" key="1">
    <citation type="submission" date="2015-08" db="EMBL/GenBank/DDBJ databases">
        <title>Whole genome sequence of Flavobacterium akiainvivens IK-1T, from decaying Wikstroemia oahuensis, an endemic Hawaiian shrub.</title>
        <authorList>
            <person name="Wan X."/>
            <person name="Hou S."/>
            <person name="Saito J."/>
            <person name="Donachie S."/>
        </authorList>
    </citation>
    <scope>NUCLEOTIDE SEQUENCE [LARGE SCALE GENOMIC DNA]</scope>
    <source>
        <strain evidence="1 2">IK-1</strain>
    </source>
</reference>
<evidence type="ECO:0000313" key="1">
    <source>
        <dbReference type="EMBL" id="KOS04795.1"/>
    </source>
</evidence>
<dbReference type="AlphaFoldDB" id="A0A0M8M8L5"/>